<keyword evidence="2" id="KW-1185">Reference proteome</keyword>
<dbReference type="STRING" id="660521.SAMN04487949_2421"/>
<proteinExistence type="predicted"/>
<dbReference type="InterPro" id="IPR032580">
    <property type="entry name" value="SatD"/>
</dbReference>
<dbReference type="OrthoDB" id="192419at2157"/>
<reference evidence="2" key="1">
    <citation type="submission" date="2016-10" db="EMBL/GenBank/DDBJ databases">
        <authorList>
            <person name="Varghese N."/>
            <person name="Submissions S."/>
        </authorList>
    </citation>
    <scope>NUCLEOTIDE SEQUENCE [LARGE SCALE GENOMIC DNA]</scope>
    <source>
        <strain evidence="2">CGMCC 1.10119</strain>
    </source>
</reference>
<evidence type="ECO:0000313" key="2">
    <source>
        <dbReference type="Proteomes" id="UP000199451"/>
    </source>
</evidence>
<dbReference type="RefSeq" id="WP_089697735.1">
    <property type="nucleotide sequence ID" value="NZ_FNHL01000003.1"/>
</dbReference>
<accession>A0A1G9VKW2</accession>
<protein>
    <submittedName>
        <fullName evidence="1">SatD family (SatD)</fullName>
    </submittedName>
</protein>
<dbReference type="EMBL" id="FNHL01000003">
    <property type="protein sequence ID" value="SDM72898.1"/>
    <property type="molecule type" value="Genomic_DNA"/>
</dbReference>
<organism evidence="1 2">
    <name type="scientific">Halogranum gelatinilyticum</name>
    <dbReference type="NCBI Taxonomy" id="660521"/>
    <lineage>
        <taxon>Archaea</taxon>
        <taxon>Methanobacteriati</taxon>
        <taxon>Methanobacteriota</taxon>
        <taxon>Stenosarchaea group</taxon>
        <taxon>Halobacteria</taxon>
        <taxon>Halobacteriales</taxon>
        <taxon>Haloferacaceae</taxon>
    </lineage>
</organism>
<gene>
    <name evidence="1" type="ORF">SAMN04487949_2421</name>
</gene>
<dbReference type="Pfam" id="PF16264">
    <property type="entry name" value="SatD"/>
    <property type="match status" value="1"/>
</dbReference>
<evidence type="ECO:0000313" key="1">
    <source>
        <dbReference type="EMBL" id="SDM72898.1"/>
    </source>
</evidence>
<sequence>MADSKPDTRYVVLVDVVDSREIPNRERFEEQLEDALGFVNQTESENVSTPFTQMKGIDEFGCVLRKLSPIPDIIPEVLNRIYPAYARFAVASGEIDIGTGRETVAQMDGPAFHRASELLESVEATDLYVDVKTNQKTDALVANALNLLLLEREHLTSRQVETILAYEKHGTQSKAGAELGLRQQAVSDTLHRANYKRRKKIRRSLRDTIEKLYD</sequence>
<dbReference type="Proteomes" id="UP000199451">
    <property type="component" value="Unassembled WGS sequence"/>
</dbReference>
<name>A0A1G9VKW2_9EURY</name>
<dbReference type="AlphaFoldDB" id="A0A1G9VKW2"/>